<dbReference type="Pfam" id="PF00149">
    <property type="entry name" value="Metallophos"/>
    <property type="match status" value="1"/>
</dbReference>
<name>A0A5N1JB72_9BACT</name>
<sequence length="245" mass="27535">MKIITISDLHGRNNWLQIDVDCYDKVIFLGDYTDSYDLSDELILENLQQIVQLKQLYPDKVVLLIGNHDAQYLHFPHYRCSGFRPSMQPALSALFTEHKSSFQIAYQVDSYLFTHAGVTNLWLAHVPKGGAGAKLELNLQALGQLADAINKMHQDRMMRTSLFDVSSLRGGFDEAGGPLWADQRETSTDYLPGLHQIVGHTPVPEFTTIGDETGSITYTDVLQTQEAFYTVDFDDINQAFVDLSG</sequence>
<dbReference type="Proteomes" id="UP000326344">
    <property type="component" value="Unassembled WGS sequence"/>
</dbReference>
<dbReference type="Gene3D" id="3.60.21.10">
    <property type="match status" value="1"/>
</dbReference>
<keyword evidence="3" id="KW-1185">Reference proteome</keyword>
<gene>
    <name evidence="2" type="ORF">F0P93_21060</name>
</gene>
<accession>A0A5N1JB72</accession>
<comment type="caution">
    <text evidence="2">The sequence shown here is derived from an EMBL/GenBank/DDBJ whole genome shotgun (WGS) entry which is preliminary data.</text>
</comment>
<feature type="domain" description="Calcineurin-like phosphoesterase" evidence="1">
    <location>
        <begin position="1"/>
        <end position="118"/>
    </location>
</feature>
<protein>
    <submittedName>
        <fullName evidence="2">Metallophosphoesterase</fullName>
    </submittedName>
</protein>
<dbReference type="RefSeq" id="WP_150879601.1">
    <property type="nucleotide sequence ID" value="NZ_VTWS01000005.1"/>
</dbReference>
<evidence type="ECO:0000313" key="2">
    <source>
        <dbReference type="EMBL" id="KAA9349932.1"/>
    </source>
</evidence>
<reference evidence="2 3" key="1">
    <citation type="submission" date="2019-09" db="EMBL/GenBank/DDBJ databases">
        <title>Genome Sequence of Larkinella sp MA1.</title>
        <authorList>
            <person name="Srinivasan S."/>
        </authorList>
    </citation>
    <scope>NUCLEOTIDE SEQUENCE [LARGE SCALE GENOMIC DNA]</scope>
    <source>
        <strain evidence="2 3">MA1</strain>
    </source>
</reference>
<dbReference type="InterPro" id="IPR029052">
    <property type="entry name" value="Metallo-depent_PP-like"/>
</dbReference>
<evidence type="ECO:0000259" key="1">
    <source>
        <dbReference type="Pfam" id="PF00149"/>
    </source>
</evidence>
<dbReference type="InterPro" id="IPR004843">
    <property type="entry name" value="Calcineurin-like_PHP"/>
</dbReference>
<evidence type="ECO:0000313" key="3">
    <source>
        <dbReference type="Proteomes" id="UP000326344"/>
    </source>
</evidence>
<proteinExistence type="predicted"/>
<dbReference type="AlphaFoldDB" id="A0A5N1JB72"/>
<organism evidence="2 3">
    <name type="scientific">Larkinella humicola</name>
    <dbReference type="NCBI Taxonomy" id="2607654"/>
    <lineage>
        <taxon>Bacteria</taxon>
        <taxon>Pseudomonadati</taxon>
        <taxon>Bacteroidota</taxon>
        <taxon>Cytophagia</taxon>
        <taxon>Cytophagales</taxon>
        <taxon>Spirosomataceae</taxon>
        <taxon>Larkinella</taxon>
    </lineage>
</organism>
<dbReference type="GO" id="GO:0016787">
    <property type="term" value="F:hydrolase activity"/>
    <property type="evidence" value="ECO:0007669"/>
    <property type="project" value="InterPro"/>
</dbReference>
<dbReference type="SUPFAM" id="SSF56300">
    <property type="entry name" value="Metallo-dependent phosphatases"/>
    <property type="match status" value="1"/>
</dbReference>
<dbReference type="EMBL" id="VTWS01000005">
    <property type="protein sequence ID" value="KAA9349932.1"/>
    <property type="molecule type" value="Genomic_DNA"/>
</dbReference>